<dbReference type="Proteomes" id="UP000181917">
    <property type="component" value="Unassembled WGS sequence"/>
</dbReference>
<sequence>MVSKSDLSQAEGGDPLQELGAIRKARLQLERQEHYWVLEARNANVSWAAIAAVLGVSKQAAHQKFRKPPAG</sequence>
<evidence type="ECO:0000313" key="2">
    <source>
        <dbReference type="Proteomes" id="UP000181917"/>
    </source>
</evidence>
<dbReference type="AlphaFoldDB" id="A0A1H1BJ85"/>
<evidence type="ECO:0000313" key="1">
    <source>
        <dbReference type="EMBL" id="SDQ51969.1"/>
    </source>
</evidence>
<dbReference type="RefSeq" id="WP_074699829.1">
    <property type="nucleotide sequence ID" value="NZ_CP018863.1"/>
</dbReference>
<name>A0A1H1BJ85_9MICC</name>
<dbReference type="STRING" id="37928.SAMN04489742_1439"/>
<dbReference type="KEGG" id="acry:AC20117_10165"/>
<gene>
    <name evidence="1" type="ORF">SAMN04489742_1439</name>
</gene>
<dbReference type="EMBL" id="FNKH01000002">
    <property type="protein sequence ID" value="SDQ51969.1"/>
    <property type="molecule type" value="Genomic_DNA"/>
</dbReference>
<proteinExistence type="predicted"/>
<organism evidence="1 2">
    <name type="scientific">Crystallibacter crystallopoietes</name>
    <dbReference type="NCBI Taxonomy" id="37928"/>
    <lineage>
        <taxon>Bacteria</taxon>
        <taxon>Bacillati</taxon>
        <taxon>Actinomycetota</taxon>
        <taxon>Actinomycetes</taxon>
        <taxon>Micrococcales</taxon>
        <taxon>Micrococcaceae</taxon>
        <taxon>Crystallibacter</taxon>
    </lineage>
</organism>
<evidence type="ECO:0008006" key="3">
    <source>
        <dbReference type="Google" id="ProtNLM"/>
    </source>
</evidence>
<reference evidence="1 2" key="1">
    <citation type="submission" date="2016-10" db="EMBL/GenBank/DDBJ databases">
        <authorList>
            <person name="de Groot N.N."/>
        </authorList>
    </citation>
    <scope>NUCLEOTIDE SEQUENCE [LARGE SCALE GENOMIC DNA]</scope>
    <source>
        <strain evidence="1 2">DSM 20117</strain>
    </source>
</reference>
<dbReference type="OrthoDB" id="3579809at2"/>
<keyword evidence="2" id="KW-1185">Reference proteome</keyword>
<accession>A0A1H1BJ85</accession>
<protein>
    <recommendedName>
        <fullName evidence="3">AsnC family protein</fullName>
    </recommendedName>
</protein>